<dbReference type="CDD" id="cd17040">
    <property type="entry name" value="Ubl_MoaD_like"/>
    <property type="match status" value="1"/>
</dbReference>
<dbReference type="InterPro" id="IPR012675">
    <property type="entry name" value="Beta-grasp_dom_sf"/>
</dbReference>
<dbReference type="RefSeq" id="WP_121989245.1">
    <property type="nucleotide sequence ID" value="NZ_OUNR01000012.1"/>
</dbReference>
<keyword evidence="2" id="KW-1185">Reference proteome</keyword>
<dbReference type="Pfam" id="PF02597">
    <property type="entry name" value="ThiS"/>
    <property type="match status" value="1"/>
</dbReference>
<evidence type="ECO:0000313" key="2">
    <source>
        <dbReference type="Proteomes" id="UP000248168"/>
    </source>
</evidence>
<organism evidence="1 2">
    <name type="scientific">Nitrospira lenta</name>
    <dbReference type="NCBI Taxonomy" id="1436998"/>
    <lineage>
        <taxon>Bacteria</taxon>
        <taxon>Pseudomonadati</taxon>
        <taxon>Nitrospirota</taxon>
        <taxon>Nitrospiria</taxon>
        <taxon>Nitrospirales</taxon>
        <taxon>Nitrospiraceae</taxon>
        <taxon>Nitrospira</taxon>
    </lineage>
</organism>
<dbReference type="InParanoid" id="A0A330LDD2"/>
<dbReference type="OrthoDB" id="9794860at2"/>
<protein>
    <recommendedName>
        <fullName evidence="3">MoaD/ThiS family protein</fullName>
    </recommendedName>
</protein>
<dbReference type="AlphaFoldDB" id="A0A330LDD2"/>
<name>A0A330LDD2_9BACT</name>
<dbReference type="Gene3D" id="3.10.20.30">
    <property type="match status" value="1"/>
</dbReference>
<accession>A0A330LDD2</accession>
<reference evidence="2" key="1">
    <citation type="submission" date="2018-04" db="EMBL/GenBank/DDBJ databases">
        <authorList>
            <person name="Lucker S."/>
            <person name="Sakoula D."/>
        </authorList>
    </citation>
    <scope>NUCLEOTIDE SEQUENCE [LARGE SCALE GENOMIC DNA]</scope>
</reference>
<dbReference type="SUPFAM" id="SSF54285">
    <property type="entry name" value="MoaD/ThiS"/>
    <property type="match status" value="1"/>
</dbReference>
<gene>
    <name evidence="1" type="ORF">NITLEN_20569</name>
</gene>
<dbReference type="InterPro" id="IPR016155">
    <property type="entry name" value="Mopterin_synth/thiamin_S_b"/>
</dbReference>
<evidence type="ECO:0008006" key="3">
    <source>
        <dbReference type="Google" id="ProtNLM"/>
    </source>
</evidence>
<dbReference type="Proteomes" id="UP000248168">
    <property type="component" value="Unassembled WGS sequence"/>
</dbReference>
<dbReference type="EMBL" id="OUNR01000012">
    <property type="protein sequence ID" value="SPP64929.1"/>
    <property type="molecule type" value="Genomic_DNA"/>
</dbReference>
<sequence>MVTITLTGQLQTADGERDMACEIPTSLTVRQVIQRQGFQLRHLLQLLREKKVLVTINKRIASEDSLVQDGDAIRLVGHDGMGGSGLAPSHS</sequence>
<evidence type="ECO:0000313" key="1">
    <source>
        <dbReference type="EMBL" id="SPP64929.1"/>
    </source>
</evidence>
<dbReference type="InterPro" id="IPR003749">
    <property type="entry name" value="ThiS/MoaD-like"/>
</dbReference>
<proteinExistence type="predicted"/>